<dbReference type="InterPro" id="IPR036188">
    <property type="entry name" value="FAD/NAD-bd_sf"/>
</dbReference>
<sequence>SFFSPSSVIIDYTPSSTLAFVVDRGLFDRGILEQAKNKGVDVHLGEKVCRVNSYEDFVEIESGNEDCRKKVRAKVVVLATGINYQLPRSLGLGVPADFMQGTQTEVEVEGLSGTEIYVGKRISPGAFAWALPLGNGWARLGILAESKGVFHLKGFLKERFAGRIKQESPTIFQKRIACGAAKRSVRNRILTVGEAAGQVKTTTGGGIFYGLLCSEIAVRILQESFSKKDLSERQLVRYDRLWKSKLGKELRMGIWMRKIMKRLTD</sequence>
<dbReference type="InterPro" id="IPR050407">
    <property type="entry name" value="Geranylgeranyl_reductase"/>
</dbReference>
<dbReference type="AlphaFoldDB" id="X1HW59"/>
<name>X1HW59_9ZZZZ</name>
<reference evidence="1" key="1">
    <citation type="journal article" date="2014" name="Front. Microbiol.">
        <title>High frequency of phylogenetically diverse reductive dehalogenase-homologous genes in deep subseafloor sedimentary metagenomes.</title>
        <authorList>
            <person name="Kawai M."/>
            <person name="Futagami T."/>
            <person name="Toyoda A."/>
            <person name="Takaki Y."/>
            <person name="Nishi S."/>
            <person name="Hori S."/>
            <person name="Arai W."/>
            <person name="Tsubouchi T."/>
            <person name="Morono Y."/>
            <person name="Uchiyama I."/>
            <person name="Ito T."/>
            <person name="Fujiyama A."/>
            <person name="Inagaki F."/>
            <person name="Takami H."/>
        </authorList>
    </citation>
    <scope>NUCLEOTIDE SEQUENCE</scope>
    <source>
        <strain evidence="1">Expedition CK06-06</strain>
    </source>
</reference>
<organism evidence="1">
    <name type="scientific">marine sediment metagenome</name>
    <dbReference type="NCBI Taxonomy" id="412755"/>
    <lineage>
        <taxon>unclassified sequences</taxon>
        <taxon>metagenomes</taxon>
        <taxon>ecological metagenomes</taxon>
    </lineage>
</organism>
<dbReference type="SUPFAM" id="SSF51905">
    <property type="entry name" value="FAD/NAD(P)-binding domain"/>
    <property type="match status" value="1"/>
</dbReference>
<evidence type="ECO:0000313" key="1">
    <source>
        <dbReference type="EMBL" id="GAH74396.1"/>
    </source>
</evidence>
<accession>X1HW59</accession>
<gene>
    <name evidence="1" type="ORF">S03H2_47804</name>
</gene>
<proteinExistence type="predicted"/>
<feature type="non-terminal residue" evidence="1">
    <location>
        <position position="265"/>
    </location>
</feature>
<protein>
    <recommendedName>
        <fullName evidence="2">NAD(P)/FAD-dependent oxidoreductase</fullName>
    </recommendedName>
</protein>
<feature type="non-terminal residue" evidence="1">
    <location>
        <position position="1"/>
    </location>
</feature>
<dbReference type="PANTHER" id="PTHR42685:SF18">
    <property type="entry name" value="DIGERANYLGERANYLGLYCEROPHOSPHOLIPID REDUCTASE"/>
    <property type="match status" value="1"/>
</dbReference>
<dbReference type="PANTHER" id="PTHR42685">
    <property type="entry name" value="GERANYLGERANYL DIPHOSPHATE REDUCTASE"/>
    <property type="match status" value="1"/>
</dbReference>
<comment type="caution">
    <text evidence="1">The sequence shown here is derived from an EMBL/GenBank/DDBJ whole genome shotgun (WGS) entry which is preliminary data.</text>
</comment>
<dbReference type="EMBL" id="BARU01030093">
    <property type="protein sequence ID" value="GAH74396.1"/>
    <property type="molecule type" value="Genomic_DNA"/>
</dbReference>
<evidence type="ECO:0008006" key="2">
    <source>
        <dbReference type="Google" id="ProtNLM"/>
    </source>
</evidence>
<dbReference type="Gene3D" id="3.50.50.60">
    <property type="entry name" value="FAD/NAD(P)-binding domain"/>
    <property type="match status" value="1"/>
</dbReference>